<feature type="domain" description="R13L1/DRL21-like LRR repeat region" evidence="9">
    <location>
        <begin position="450"/>
        <end position="574"/>
    </location>
</feature>
<protein>
    <submittedName>
        <fullName evidence="10">Uncharacterized protein</fullName>
    </submittedName>
</protein>
<dbReference type="Proteomes" id="UP000295252">
    <property type="component" value="Chromosome V"/>
</dbReference>
<dbReference type="PhylomeDB" id="A0A068U4E0"/>
<proteinExistence type="inferred from homology"/>
<keyword evidence="5" id="KW-0611">Plant defense</keyword>
<dbReference type="SUPFAM" id="SSF52058">
    <property type="entry name" value="L domain-like"/>
    <property type="match status" value="1"/>
</dbReference>
<dbReference type="Pfam" id="PF23559">
    <property type="entry name" value="WHD_DRP"/>
    <property type="match status" value="1"/>
</dbReference>
<dbReference type="Gene3D" id="3.80.10.10">
    <property type="entry name" value="Ribonuclease Inhibitor"/>
    <property type="match status" value="3"/>
</dbReference>
<dbReference type="InterPro" id="IPR032675">
    <property type="entry name" value="LRR_dom_sf"/>
</dbReference>
<dbReference type="CDD" id="cd14798">
    <property type="entry name" value="RX-CC_like"/>
    <property type="match status" value="1"/>
</dbReference>
<dbReference type="InterPro" id="IPR041118">
    <property type="entry name" value="Rx_N"/>
</dbReference>
<dbReference type="Gramene" id="CDP03425">
    <property type="protein sequence ID" value="CDP03425"/>
    <property type="gene ID" value="GSCOC_T00015166001"/>
</dbReference>
<accession>A0A068U4E0</accession>
<dbReference type="PANTHER" id="PTHR36766">
    <property type="entry name" value="PLANT BROAD-SPECTRUM MILDEW RESISTANCE PROTEIN RPW8"/>
    <property type="match status" value="1"/>
</dbReference>
<evidence type="ECO:0000313" key="11">
    <source>
        <dbReference type="Proteomes" id="UP000295252"/>
    </source>
</evidence>
<reference evidence="11" key="1">
    <citation type="journal article" date="2014" name="Science">
        <title>The coffee genome provides insight into the convergent evolution of caffeine biosynthesis.</title>
        <authorList>
            <person name="Denoeud F."/>
            <person name="Carretero-Paulet L."/>
            <person name="Dereeper A."/>
            <person name="Droc G."/>
            <person name="Guyot R."/>
            <person name="Pietrella M."/>
            <person name="Zheng C."/>
            <person name="Alberti A."/>
            <person name="Anthony F."/>
            <person name="Aprea G."/>
            <person name="Aury J.M."/>
            <person name="Bento P."/>
            <person name="Bernard M."/>
            <person name="Bocs S."/>
            <person name="Campa C."/>
            <person name="Cenci A."/>
            <person name="Combes M.C."/>
            <person name="Crouzillat D."/>
            <person name="Da Silva C."/>
            <person name="Daddiego L."/>
            <person name="De Bellis F."/>
            <person name="Dussert S."/>
            <person name="Garsmeur O."/>
            <person name="Gayraud T."/>
            <person name="Guignon V."/>
            <person name="Jahn K."/>
            <person name="Jamilloux V."/>
            <person name="Joet T."/>
            <person name="Labadie K."/>
            <person name="Lan T."/>
            <person name="Leclercq J."/>
            <person name="Lepelley M."/>
            <person name="Leroy T."/>
            <person name="Li L.T."/>
            <person name="Librado P."/>
            <person name="Lopez L."/>
            <person name="Munoz A."/>
            <person name="Noel B."/>
            <person name="Pallavicini A."/>
            <person name="Perrotta G."/>
            <person name="Poncet V."/>
            <person name="Pot D."/>
            <person name="Priyono X."/>
            <person name="Rigoreau M."/>
            <person name="Rouard M."/>
            <person name="Rozas J."/>
            <person name="Tranchant-Dubreuil C."/>
            <person name="VanBuren R."/>
            <person name="Zhang Q."/>
            <person name="Andrade A.C."/>
            <person name="Argout X."/>
            <person name="Bertrand B."/>
            <person name="de Kochko A."/>
            <person name="Graziosi G."/>
            <person name="Henry R.J."/>
            <person name="Jayarama X."/>
            <person name="Ming R."/>
            <person name="Nagai C."/>
            <person name="Rounsley S."/>
            <person name="Sankoff D."/>
            <person name="Giuliano G."/>
            <person name="Albert V.A."/>
            <person name="Wincker P."/>
            <person name="Lashermes P."/>
        </authorList>
    </citation>
    <scope>NUCLEOTIDE SEQUENCE [LARGE SCALE GENOMIC DNA]</scope>
    <source>
        <strain evidence="11">cv. DH200-94</strain>
    </source>
</reference>
<dbReference type="AlphaFoldDB" id="A0A068U4E0"/>
<keyword evidence="4" id="KW-0547">Nucleotide-binding</keyword>
<organism evidence="10 11">
    <name type="scientific">Coffea canephora</name>
    <name type="common">Robusta coffee</name>
    <dbReference type="NCBI Taxonomy" id="49390"/>
    <lineage>
        <taxon>Eukaryota</taxon>
        <taxon>Viridiplantae</taxon>
        <taxon>Streptophyta</taxon>
        <taxon>Embryophyta</taxon>
        <taxon>Tracheophyta</taxon>
        <taxon>Spermatophyta</taxon>
        <taxon>Magnoliopsida</taxon>
        <taxon>eudicotyledons</taxon>
        <taxon>Gunneridae</taxon>
        <taxon>Pentapetalae</taxon>
        <taxon>asterids</taxon>
        <taxon>lamiids</taxon>
        <taxon>Gentianales</taxon>
        <taxon>Rubiaceae</taxon>
        <taxon>Ixoroideae</taxon>
        <taxon>Gardenieae complex</taxon>
        <taxon>Bertiereae - Coffeeae clade</taxon>
        <taxon>Coffeeae</taxon>
        <taxon>Coffea</taxon>
    </lineage>
</organism>
<dbReference type="InParanoid" id="A0A068U4E0"/>
<dbReference type="Pfam" id="PF25019">
    <property type="entry name" value="LRR_R13L1-DRL21"/>
    <property type="match status" value="1"/>
</dbReference>
<keyword evidence="6" id="KW-0067">ATP-binding</keyword>
<dbReference type="InterPro" id="IPR038005">
    <property type="entry name" value="RX-like_CC"/>
</dbReference>
<evidence type="ECO:0000256" key="2">
    <source>
        <dbReference type="ARBA" id="ARBA00022614"/>
    </source>
</evidence>
<name>A0A068U4E0_COFCA</name>
<dbReference type="InterPro" id="IPR058922">
    <property type="entry name" value="WHD_DRP"/>
</dbReference>
<evidence type="ECO:0000259" key="7">
    <source>
        <dbReference type="Pfam" id="PF18052"/>
    </source>
</evidence>
<evidence type="ECO:0000259" key="9">
    <source>
        <dbReference type="Pfam" id="PF25019"/>
    </source>
</evidence>
<evidence type="ECO:0000256" key="4">
    <source>
        <dbReference type="ARBA" id="ARBA00022741"/>
    </source>
</evidence>
<evidence type="ECO:0000313" key="10">
    <source>
        <dbReference type="EMBL" id="CDP03425.1"/>
    </source>
</evidence>
<evidence type="ECO:0000256" key="6">
    <source>
        <dbReference type="ARBA" id="ARBA00022840"/>
    </source>
</evidence>
<dbReference type="EMBL" id="HG739094">
    <property type="protein sequence ID" value="CDP03425.1"/>
    <property type="molecule type" value="Genomic_DNA"/>
</dbReference>
<dbReference type="SUPFAM" id="SSF52047">
    <property type="entry name" value="RNI-like"/>
    <property type="match status" value="1"/>
</dbReference>
<evidence type="ECO:0000256" key="1">
    <source>
        <dbReference type="ARBA" id="ARBA00008894"/>
    </source>
</evidence>
<gene>
    <name evidence="10" type="ORF">GSCOC_T00015166001</name>
</gene>
<dbReference type="Pfam" id="PF18052">
    <property type="entry name" value="Rx_N"/>
    <property type="match status" value="1"/>
</dbReference>
<keyword evidence="2" id="KW-0433">Leucine-rich repeat</keyword>
<dbReference type="GO" id="GO:0006952">
    <property type="term" value="P:defense response"/>
    <property type="evidence" value="ECO:0007669"/>
    <property type="project" value="UniProtKB-KW"/>
</dbReference>
<comment type="similarity">
    <text evidence="1">Belongs to the disease resistance NB-LRR family.</text>
</comment>
<dbReference type="GO" id="GO:0005524">
    <property type="term" value="F:ATP binding"/>
    <property type="evidence" value="ECO:0007669"/>
    <property type="project" value="UniProtKB-KW"/>
</dbReference>
<evidence type="ECO:0000259" key="8">
    <source>
        <dbReference type="Pfam" id="PF23559"/>
    </source>
</evidence>
<keyword evidence="3" id="KW-0677">Repeat</keyword>
<dbReference type="Gene3D" id="1.20.5.4130">
    <property type="match status" value="1"/>
</dbReference>
<evidence type="ECO:0000256" key="5">
    <source>
        <dbReference type="ARBA" id="ARBA00022821"/>
    </source>
</evidence>
<dbReference type="PANTHER" id="PTHR36766:SF70">
    <property type="entry name" value="DISEASE RESISTANCE PROTEIN RGA4"/>
    <property type="match status" value="1"/>
</dbReference>
<dbReference type="InterPro" id="IPR056789">
    <property type="entry name" value="LRR_R13L1-DRL21"/>
</dbReference>
<keyword evidence="11" id="KW-1185">Reference proteome</keyword>
<feature type="domain" description="Disease resistance protein winged helix" evidence="8">
    <location>
        <begin position="197"/>
        <end position="268"/>
    </location>
</feature>
<feature type="domain" description="Disease resistance N-terminal" evidence="7">
    <location>
        <begin position="11"/>
        <end position="99"/>
    </location>
</feature>
<sequence length="918" mass="103910">MADAVLGSTTQVLVQTAINSASEQIGQFVGFKKDLQKLKDTLTLIQAFLSDAEKKQVTENSAKLWLEHLERVAFDAENLLDDFNYEMIRRKVEIRNQMKRKVCFFFSVSNPIAFRCRMARKIQKINMDLISIHERRTTLGLLRSQDGARDAPALSLLNRETDSVTVDASFVGRDGDVSAIVTQLTAMNNNETISVLPIDFELERNQLIQLWAAEGFLHSDPRKNMRMEEVGNDYFTILLESNLFQDVEKDGYGNVLNCKMHDLVDDMVQSISECRTLRLKEPTEADFHGKSFRYLVVERSCGGEIPPFPLNRSFGNITTLVLGENRSIDDGLIRFLTLLRVLNIASSDAEELPKSIGKLSHLRYLDSSDTPMKTLPDSLCKLFNLQTLRLRDCESLTKFPSNFKNLVNLRHFDFFPDDESSDLTPLEIGQLRSLQTLPFFNIGIEAGRQIGELRNLKNLSGQLELRNLELVKSKEEAESANLIGKPNIDELRLLWNKIDNSRNNDSEYNQVLEGLQAHPNLKGLIIERFFGDQLSKWIGELGRLVKFKLQNCKNCKELPTLGNMPFLRFLHLDGLDSLASIGPSFYGRSGVHSGSTSQGHVNLFPALEDLSLDDMPNLREWMEATVDDGTLVVFPVLHTMRITNCPQLATFPNHFPRLKELEIRKTQNGSALMTYICSGVSTLTRLCILSVNGLTKVPNVLFQNNHKLAQLWLNDCGDLTQFLDFSFEVPQTSEGPNCQSVLEHTSIDNNAPQHLAGLESLEELFKLSVYECPNLISFPIDLTRTPSLSSLYISECKKLTDLPKGKLCSLTSLRRLEIGPFSETTTELHSFLDLFDALPPPHPYISSLSHLWLYGWPHWESLPEQLQHLSALTHLDLSGLWIRDCPLLKERCNPVSSSSSTDPNFEWSKISHIPLYCN</sequence>
<evidence type="ECO:0000256" key="3">
    <source>
        <dbReference type="ARBA" id="ARBA00022737"/>
    </source>
</evidence>